<dbReference type="Proteomes" id="UP001172082">
    <property type="component" value="Unassembled WGS sequence"/>
</dbReference>
<gene>
    <name evidence="4" type="ORF">QQ008_04365</name>
</gene>
<evidence type="ECO:0000313" key="4">
    <source>
        <dbReference type="EMBL" id="MDN5200576.1"/>
    </source>
</evidence>
<dbReference type="EMBL" id="JAUJEA010000001">
    <property type="protein sequence ID" value="MDN5200576.1"/>
    <property type="molecule type" value="Genomic_DNA"/>
</dbReference>
<name>A0ABT8KIM5_9BACT</name>
<protein>
    <submittedName>
        <fullName evidence="4">AAA family ATPase</fullName>
    </submittedName>
</protein>
<dbReference type="CDD" id="cd17933">
    <property type="entry name" value="DEXSc_RecD-like"/>
    <property type="match status" value="1"/>
</dbReference>
<feature type="domain" description="UvrD-like helicase C-terminal" evidence="3">
    <location>
        <begin position="413"/>
        <end position="464"/>
    </location>
</feature>
<dbReference type="InterPro" id="IPR050534">
    <property type="entry name" value="Coronavir_polyprotein_1ab"/>
</dbReference>
<organism evidence="4 5">
    <name type="scientific">Splendidivirga corallicola</name>
    <dbReference type="NCBI Taxonomy" id="3051826"/>
    <lineage>
        <taxon>Bacteria</taxon>
        <taxon>Pseudomonadati</taxon>
        <taxon>Bacteroidota</taxon>
        <taxon>Cytophagia</taxon>
        <taxon>Cytophagales</taxon>
        <taxon>Splendidivirgaceae</taxon>
        <taxon>Splendidivirga</taxon>
    </lineage>
</organism>
<accession>A0ABT8KIM5</accession>
<dbReference type="Gene3D" id="3.40.50.300">
    <property type="entry name" value="P-loop containing nucleotide triphosphate hydrolases"/>
    <property type="match status" value="2"/>
</dbReference>
<evidence type="ECO:0000259" key="3">
    <source>
        <dbReference type="Pfam" id="PF13538"/>
    </source>
</evidence>
<dbReference type="RefSeq" id="WP_346750599.1">
    <property type="nucleotide sequence ID" value="NZ_JAUJEA010000001.1"/>
</dbReference>
<keyword evidence="1" id="KW-0547">Nucleotide-binding</keyword>
<reference evidence="4" key="1">
    <citation type="submission" date="2023-06" db="EMBL/GenBank/DDBJ databases">
        <title>Genomic of Parafulvivirga corallium.</title>
        <authorList>
            <person name="Wang G."/>
        </authorList>
    </citation>
    <scope>NUCLEOTIDE SEQUENCE</scope>
    <source>
        <strain evidence="4">BMA10</strain>
    </source>
</reference>
<dbReference type="Pfam" id="PF13604">
    <property type="entry name" value="AAA_30"/>
    <property type="match status" value="1"/>
</dbReference>
<keyword evidence="2" id="KW-0067">ATP-binding</keyword>
<dbReference type="PANTHER" id="PTHR43788:SF6">
    <property type="entry name" value="DNA HELICASE B"/>
    <property type="match status" value="1"/>
</dbReference>
<sequence>MADYLIPPADALKKKFPFNPTPGQLRLFELLGNFILDKKESSSSLIIKGYAGTGKTTVVATLVKILKYYQYKSMLLAPTGRAAKVMSHYAERKAFTIHKIIYKLVQDPETSVAYFKRQKNYHKNTIFIVDEASMLSNHADFGNQGLLADLINFVFENSTNKLILIGDTAQLPPVGQVDSPGLNATILNSDHKLKTSEIELTEVMRQEMDSGILFNATGIRNQIRANQIAIKFFTNTFPDIFRLPNEKMEDGLRYAYDKFGTENTVIICRSNKSAVQYNEYIRRTIHFYENELEVGDFLMIVKNNYFFLPSDSPVGFLANGDFVEIMKVVSFEEMHGFRFATLELRLVDYPNEDHLQAKVLLDTLHSYHTSLSEEDNRKLYQSVMEDYLDEPSKKKRIEAMRNDPYLNALQIKFAYALTCHKSQGGQWPAVFLDQGYLKEDMINKEYLRWLYTAITRATSELYLINFDKKFF</sequence>
<dbReference type="CDD" id="cd18809">
    <property type="entry name" value="SF1_C_RecD"/>
    <property type="match status" value="1"/>
</dbReference>
<dbReference type="Pfam" id="PF13538">
    <property type="entry name" value="UvrD_C_2"/>
    <property type="match status" value="1"/>
</dbReference>
<dbReference type="PANTHER" id="PTHR43788">
    <property type="entry name" value="DNA2/NAM7 HELICASE FAMILY MEMBER"/>
    <property type="match status" value="1"/>
</dbReference>
<evidence type="ECO:0000256" key="2">
    <source>
        <dbReference type="ARBA" id="ARBA00022840"/>
    </source>
</evidence>
<comment type="caution">
    <text evidence="4">The sequence shown here is derived from an EMBL/GenBank/DDBJ whole genome shotgun (WGS) entry which is preliminary data.</text>
</comment>
<dbReference type="InterPro" id="IPR027417">
    <property type="entry name" value="P-loop_NTPase"/>
</dbReference>
<evidence type="ECO:0000313" key="5">
    <source>
        <dbReference type="Proteomes" id="UP001172082"/>
    </source>
</evidence>
<dbReference type="SUPFAM" id="SSF52540">
    <property type="entry name" value="P-loop containing nucleoside triphosphate hydrolases"/>
    <property type="match status" value="1"/>
</dbReference>
<keyword evidence="5" id="KW-1185">Reference proteome</keyword>
<proteinExistence type="predicted"/>
<evidence type="ECO:0000256" key="1">
    <source>
        <dbReference type="ARBA" id="ARBA00022741"/>
    </source>
</evidence>
<dbReference type="InterPro" id="IPR027785">
    <property type="entry name" value="UvrD-like_helicase_C"/>
</dbReference>